<keyword evidence="1" id="KW-0175">Coiled coil</keyword>
<gene>
    <name evidence="3" type="ORF">TRAPUB_3750</name>
</gene>
<accession>A0A1M2VCY1</accession>
<dbReference type="AlphaFoldDB" id="A0A1M2VCY1"/>
<reference evidence="3 4" key="1">
    <citation type="submission" date="2016-10" db="EMBL/GenBank/DDBJ databases">
        <title>Genome sequence of the basidiomycete white-rot fungus Trametes pubescens.</title>
        <authorList>
            <person name="Makela M.R."/>
            <person name="Granchi Z."/>
            <person name="Peng M."/>
            <person name="De Vries R.P."/>
            <person name="Grigoriev I."/>
            <person name="Riley R."/>
            <person name="Hilden K."/>
        </authorList>
    </citation>
    <scope>NUCLEOTIDE SEQUENCE [LARGE SCALE GENOMIC DNA]</scope>
    <source>
        <strain evidence="3 4">FBCC735</strain>
    </source>
</reference>
<proteinExistence type="predicted"/>
<dbReference type="Proteomes" id="UP000184267">
    <property type="component" value="Unassembled WGS sequence"/>
</dbReference>
<evidence type="ECO:0000256" key="1">
    <source>
        <dbReference type="SAM" id="Coils"/>
    </source>
</evidence>
<keyword evidence="4" id="KW-1185">Reference proteome</keyword>
<sequence length="385" mass="41662">MDEPQGVVVLQEGAALPENQLQVAAAAPVEEHPAEVVAVEGPPAVPAGNNARAISEADCLCWPHVPQESRGPPPPLDEVLPDVWRSVDEVFKAFNRVVEHLRTHRLNPSPDTPFATAIYMLAEGAAIAGSLKQGMKLIIQTPGYMFPKPQCKNSFERHLSNLSRRDDTLRTVEENIKRTMLEAQPLFEAREKFLAVERKMSRQRARHMFVRAAAILALPFAPILSAALTAADNMILAVIVGVERIFVSEDDLHSTSTGVEALREEMVDKIAVVQTLRQELVAIRAQVEAQRDDPAASRLAAILRKMQAAKELAEAVFSAPNSKEAKAAPGASMPALAAALREVLDILGEQPEGTEVLVSIDDSELSGLDETVAELKTALPATVGL</sequence>
<keyword evidence="2" id="KW-1133">Transmembrane helix</keyword>
<dbReference type="EMBL" id="MNAD01001462">
    <property type="protein sequence ID" value="OJT05434.1"/>
    <property type="molecule type" value="Genomic_DNA"/>
</dbReference>
<protein>
    <submittedName>
        <fullName evidence="3">Uncharacterized protein</fullName>
    </submittedName>
</protein>
<feature type="coiled-coil region" evidence="1">
    <location>
        <begin position="259"/>
        <end position="293"/>
    </location>
</feature>
<feature type="transmembrane region" description="Helical" evidence="2">
    <location>
        <begin position="208"/>
        <end position="228"/>
    </location>
</feature>
<dbReference type="OMA" id="EADCLCW"/>
<keyword evidence="2" id="KW-0812">Transmembrane</keyword>
<keyword evidence="2" id="KW-0472">Membrane</keyword>
<evidence type="ECO:0000313" key="4">
    <source>
        <dbReference type="Proteomes" id="UP000184267"/>
    </source>
</evidence>
<name>A0A1M2VCY1_TRAPU</name>
<organism evidence="3 4">
    <name type="scientific">Trametes pubescens</name>
    <name type="common">White-rot fungus</name>
    <dbReference type="NCBI Taxonomy" id="154538"/>
    <lineage>
        <taxon>Eukaryota</taxon>
        <taxon>Fungi</taxon>
        <taxon>Dikarya</taxon>
        <taxon>Basidiomycota</taxon>
        <taxon>Agaricomycotina</taxon>
        <taxon>Agaricomycetes</taxon>
        <taxon>Polyporales</taxon>
        <taxon>Polyporaceae</taxon>
        <taxon>Trametes</taxon>
    </lineage>
</organism>
<dbReference type="OrthoDB" id="2728969at2759"/>
<evidence type="ECO:0000256" key="2">
    <source>
        <dbReference type="SAM" id="Phobius"/>
    </source>
</evidence>
<comment type="caution">
    <text evidence="3">The sequence shown here is derived from an EMBL/GenBank/DDBJ whole genome shotgun (WGS) entry which is preliminary data.</text>
</comment>
<evidence type="ECO:0000313" key="3">
    <source>
        <dbReference type="EMBL" id="OJT05434.1"/>
    </source>
</evidence>